<proteinExistence type="predicted"/>
<sequence length="80" mass="9126">MGTRTWKSKSSIHPQRVHAFADHRAQIRALPHAEMMAVGKSQYQFFLKNFEKLQGMARQAEIEGLSLTELLDQQIGTVTK</sequence>
<evidence type="ECO:0000313" key="1">
    <source>
        <dbReference type="EMBL" id="PVE50692.1"/>
    </source>
</evidence>
<evidence type="ECO:0000313" key="2">
    <source>
        <dbReference type="Proteomes" id="UP000244335"/>
    </source>
</evidence>
<name>A0AA92H7J1_RHIRH</name>
<dbReference type="RefSeq" id="WP_116494598.1">
    <property type="nucleotide sequence ID" value="NZ_QDFR01000010.1"/>
</dbReference>
<gene>
    <name evidence="1" type="ORF">DC430_21180</name>
</gene>
<comment type="caution">
    <text evidence="1">The sequence shown here is derived from an EMBL/GenBank/DDBJ whole genome shotgun (WGS) entry which is preliminary data.</text>
</comment>
<protein>
    <submittedName>
        <fullName evidence="1">Uncharacterized protein</fullName>
    </submittedName>
</protein>
<accession>A0AA92H7J1</accession>
<organism evidence="1 2">
    <name type="scientific">Rhizobium rhizogenes</name>
    <name type="common">Agrobacterium rhizogenes</name>
    <dbReference type="NCBI Taxonomy" id="359"/>
    <lineage>
        <taxon>Bacteria</taxon>
        <taxon>Pseudomonadati</taxon>
        <taxon>Pseudomonadota</taxon>
        <taxon>Alphaproteobacteria</taxon>
        <taxon>Hyphomicrobiales</taxon>
        <taxon>Rhizobiaceae</taxon>
        <taxon>Rhizobium/Agrobacterium group</taxon>
        <taxon>Rhizobium</taxon>
    </lineage>
</organism>
<dbReference type="AlphaFoldDB" id="A0AA92H7J1"/>
<dbReference type="EMBL" id="QDFR01000010">
    <property type="protein sequence ID" value="PVE50692.1"/>
    <property type="molecule type" value="Genomic_DNA"/>
</dbReference>
<dbReference type="Proteomes" id="UP000244335">
    <property type="component" value="Unassembled WGS sequence"/>
</dbReference>
<reference evidence="1 2" key="1">
    <citation type="submission" date="2018-04" db="EMBL/GenBank/DDBJ databases">
        <authorList>
            <person name="Hagen T."/>
        </authorList>
    </citation>
    <scope>NUCLEOTIDE SEQUENCE [LARGE SCALE GENOMIC DNA]</scope>
    <source>
        <strain evidence="1 2">TPD7009</strain>
    </source>
</reference>